<dbReference type="EMBL" id="UINC01005050">
    <property type="protein sequence ID" value="SVA18714.1"/>
    <property type="molecule type" value="Genomic_DNA"/>
</dbReference>
<evidence type="ECO:0000259" key="1">
    <source>
        <dbReference type="Pfam" id="PF13860"/>
    </source>
</evidence>
<sequence length="1066" mass="114931">MFSKNLLFYVAFLIGILQAQLTVALETVEFPGYASDIQVPVIVNNPNNSISGLQFDMVVDPNIISPFSINAGGGAAGFSAEMNQLSSGAYRILLFNAGNAYSIPANSDTVMTIHFDGTDIASAVIGLEMSELIATDSSGSDLGASSGNGIVSIGFVVDLSMSSDSGDVSEMAELQVSMDNDGTVGGVQFDLLNEPDYISIDSIWTADRTTGFTISTTDVGSGTRILLYSTTNNNIAPGIEPILNVRFSINDDAYGDDVLIYFNEVTVSDSIGGIYWISELDTGMVTVFPGYMEEPHNLIAVSGLDGEVPLNWDPPIGPIPPSVPFTIEILTDNWPGETYWELVHADVDTVVASIFAGELIDLATLYTWDLDIPSGGYVFTIYDTFGDGICCGFGEGYYRLILNGTEIATGGEFDASESVTFNTSDGRFNIIQYSYINSMPIEKELSTYEAREDFSLSPPFFVDMGIINELDQESNIGGSVDPILLRNVPDISGYNLYRSSASDPDYELIVSVGAGVHEYTDNEVINGATYYYYVTTDYSPEGTESGPSNVVDGTPVEWVELSITNGSALSGHTDTLNISINNEAEISFFYIEITDDPDYIIAETILPTNRTQGWTLDVTEASGVMVVTGWGISNNLIPGSDPVCKVIVRSISMEPSLVDLGFTFANIKDYNDVEMNWTGSNANFEVSVETQSLAMPNAVANPGDVITLPLMISNTQPVTAIQFSISSTANQVTGVLVDPTAYMDFNDWYFAGNTVGNEYYIVIVDLTLNNPIAPGMGHIADISLYVEPTVPTGSSVEVGIADMSMVDANNIPMYTENITPSIFVGTPMAKFSLDTNLTMSGYAADNITISLDNIVPISVFEMLLIDMPDGLFVTAVNPAGRFADVGGSLLDNSGEDEDGNCYIFGYTIGSAIPVGTGPILEISVQQKNYFGGHLGLFFGDVTARDDNTNEVTVSATGYGMFSIALGTIDDIALPNRYTLYQNYPNPFNPVTVLQYDLPELSNVKLTIYDLAGRQVRSLLHETQAPGLKTIIWDARDGMGNKMGAGVYIYQLKTDNFIASKKMILVK</sequence>
<proteinExistence type="predicted"/>
<dbReference type="NCBIfam" id="TIGR04183">
    <property type="entry name" value="Por_Secre_tail"/>
    <property type="match status" value="1"/>
</dbReference>
<name>A0A381TS88_9ZZZZ</name>
<dbReference type="InterPro" id="IPR013783">
    <property type="entry name" value="Ig-like_fold"/>
</dbReference>
<dbReference type="InterPro" id="IPR026444">
    <property type="entry name" value="Secre_tail"/>
</dbReference>
<dbReference type="AlphaFoldDB" id="A0A381TS88"/>
<accession>A0A381TS88</accession>
<dbReference type="Pfam" id="PF13860">
    <property type="entry name" value="FlgD_ig"/>
    <property type="match status" value="1"/>
</dbReference>
<gene>
    <name evidence="2" type="ORF">METZ01_LOCUS71568</name>
</gene>
<evidence type="ECO:0000313" key="2">
    <source>
        <dbReference type="EMBL" id="SVA18714.1"/>
    </source>
</evidence>
<organism evidence="2">
    <name type="scientific">marine metagenome</name>
    <dbReference type="NCBI Taxonomy" id="408172"/>
    <lineage>
        <taxon>unclassified sequences</taxon>
        <taxon>metagenomes</taxon>
        <taxon>ecological metagenomes</taxon>
    </lineage>
</organism>
<protein>
    <recommendedName>
        <fullName evidence="1">FlgD/Vpr Ig-like domain-containing protein</fullName>
    </recommendedName>
</protein>
<dbReference type="GO" id="GO:0030246">
    <property type="term" value="F:carbohydrate binding"/>
    <property type="evidence" value="ECO:0007669"/>
    <property type="project" value="InterPro"/>
</dbReference>
<feature type="domain" description="FlgD/Vpr Ig-like" evidence="1">
    <location>
        <begin position="1000"/>
        <end position="1053"/>
    </location>
</feature>
<dbReference type="Gene3D" id="2.60.40.4070">
    <property type="match status" value="1"/>
</dbReference>
<dbReference type="SUPFAM" id="SSF49384">
    <property type="entry name" value="Carbohydrate-binding domain"/>
    <property type="match status" value="2"/>
</dbReference>
<reference evidence="2" key="1">
    <citation type="submission" date="2018-05" db="EMBL/GenBank/DDBJ databases">
        <authorList>
            <person name="Lanie J.A."/>
            <person name="Ng W.-L."/>
            <person name="Kazmierczak K.M."/>
            <person name="Andrzejewski T.M."/>
            <person name="Davidsen T.M."/>
            <person name="Wayne K.J."/>
            <person name="Tettelin H."/>
            <person name="Glass J.I."/>
            <person name="Rusch D."/>
            <person name="Podicherti R."/>
            <person name="Tsui H.-C.T."/>
            <person name="Winkler M.E."/>
        </authorList>
    </citation>
    <scope>NUCLEOTIDE SEQUENCE</scope>
</reference>
<dbReference type="InterPro" id="IPR025965">
    <property type="entry name" value="FlgD/Vpr_Ig-like"/>
</dbReference>
<dbReference type="Gene3D" id="2.60.40.10">
    <property type="entry name" value="Immunoglobulins"/>
    <property type="match status" value="1"/>
</dbReference>
<dbReference type="InterPro" id="IPR008965">
    <property type="entry name" value="CBM2/CBM3_carb-bd_dom_sf"/>
</dbReference>
<dbReference type="Gene3D" id="2.60.40.680">
    <property type="match status" value="2"/>
</dbReference>